<proteinExistence type="predicted"/>
<keyword evidence="1" id="KW-1133">Transmembrane helix</keyword>
<feature type="transmembrane region" description="Helical" evidence="1">
    <location>
        <begin position="46"/>
        <end position="66"/>
    </location>
</feature>
<comment type="caution">
    <text evidence="2">The sequence shown here is derived from an EMBL/GenBank/DDBJ whole genome shotgun (WGS) entry which is preliminary data.</text>
</comment>
<dbReference type="PATRIC" id="fig|1293439.3.peg.2383"/>
<dbReference type="Pfam" id="PF22258">
    <property type="entry name" value="DUF6949"/>
    <property type="match status" value="1"/>
</dbReference>
<dbReference type="OrthoDB" id="7949320at2"/>
<dbReference type="AlphaFoldDB" id="A0A0F5Q7J7"/>
<gene>
    <name evidence="2" type="ORF">WH87_13255</name>
</gene>
<evidence type="ECO:0000313" key="3">
    <source>
        <dbReference type="Proteomes" id="UP000033411"/>
    </source>
</evidence>
<keyword evidence="3" id="KW-1185">Reference proteome</keyword>
<protein>
    <submittedName>
        <fullName evidence="2">Uncharacterized protein</fullName>
    </submittedName>
</protein>
<keyword evidence="1" id="KW-0472">Membrane</keyword>
<accession>A0A0F5Q7J7</accession>
<sequence>MSMELILPIMLVSAGICVAGAGTHLYQWITSKQAELRYDGQTFLQVAGNLLMSFFCGPYIMLQLGWRHEADGSISMPAALVSAVVAFGWAFLSGLMFFGTYVAFL</sequence>
<dbReference type="InterPro" id="IPR053803">
    <property type="entry name" value="DUF6949"/>
</dbReference>
<evidence type="ECO:0000256" key="1">
    <source>
        <dbReference type="SAM" id="Phobius"/>
    </source>
</evidence>
<evidence type="ECO:0000313" key="2">
    <source>
        <dbReference type="EMBL" id="KKC36611.1"/>
    </source>
</evidence>
<keyword evidence="1" id="KW-0812">Transmembrane</keyword>
<dbReference type="Proteomes" id="UP000033411">
    <property type="component" value="Unassembled WGS sequence"/>
</dbReference>
<name>A0A0F5Q7J7_9HYPH</name>
<feature type="transmembrane region" description="Helical" evidence="1">
    <location>
        <begin position="78"/>
        <end position="104"/>
    </location>
</feature>
<organism evidence="2 3">
    <name type="scientific">Devosia epidermidihirudinis</name>
    <dbReference type="NCBI Taxonomy" id="1293439"/>
    <lineage>
        <taxon>Bacteria</taxon>
        <taxon>Pseudomonadati</taxon>
        <taxon>Pseudomonadota</taxon>
        <taxon>Alphaproteobacteria</taxon>
        <taxon>Hyphomicrobiales</taxon>
        <taxon>Devosiaceae</taxon>
        <taxon>Devosia</taxon>
    </lineage>
</organism>
<dbReference type="EMBL" id="LANJ01000020">
    <property type="protein sequence ID" value="KKC36611.1"/>
    <property type="molecule type" value="Genomic_DNA"/>
</dbReference>
<dbReference type="RefSeq" id="WP_046138792.1">
    <property type="nucleotide sequence ID" value="NZ_LANJ01000020.1"/>
</dbReference>
<reference evidence="2 3" key="1">
    <citation type="submission" date="2015-03" db="EMBL/GenBank/DDBJ databases">
        <authorList>
            <person name="Lepp D."/>
            <person name="Hassan Y.I."/>
            <person name="Li X.-Z."/>
            <person name="Zhou T."/>
        </authorList>
    </citation>
    <scope>NUCLEOTIDE SEQUENCE [LARGE SCALE GENOMIC DNA]</scope>
    <source>
        <strain evidence="2 3">E84</strain>
    </source>
</reference>
<feature type="transmembrane region" description="Helical" evidence="1">
    <location>
        <begin position="6"/>
        <end position="26"/>
    </location>
</feature>